<comment type="caution">
    <text evidence="1">The sequence shown here is derived from an EMBL/GenBank/DDBJ whole genome shotgun (WGS) entry which is preliminary data.</text>
</comment>
<accession>A0ABS0EZ22</accession>
<organism evidence="1 2">
    <name type="scientific">Herminiimonas contaminans</name>
    <dbReference type="NCBI Taxonomy" id="1111140"/>
    <lineage>
        <taxon>Bacteria</taxon>
        <taxon>Pseudomonadati</taxon>
        <taxon>Pseudomonadota</taxon>
        <taxon>Betaproteobacteria</taxon>
        <taxon>Burkholderiales</taxon>
        <taxon>Oxalobacteraceae</taxon>
        <taxon>Herminiimonas</taxon>
    </lineage>
</organism>
<dbReference type="Proteomes" id="UP000657372">
    <property type="component" value="Unassembled WGS sequence"/>
</dbReference>
<sequence>MGMVLSKCFALVTLVIFVFMTNVGVWSNYSHWLAHDLEHDANVVSNDPATNYVSLHDADVADDISATSSLTVEHELLHAANHLQFFLGINLKISFLPIATFIGVYSNFWTIPLATFVAPFRPPIFLSPPNLVIRPRF</sequence>
<name>A0ABS0EZ22_9BURK</name>
<gene>
    <name evidence="1" type="ORF">IXC47_15855</name>
</gene>
<reference evidence="1 2" key="1">
    <citation type="submission" date="2020-11" db="EMBL/GenBank/DDBJ databases">
        <title>WGS of Herminiimonas contaminans strain Marseille-Q4544 isolated from planarians Schmidtea mediterranea.</title>
        <authorList>
            <person name="Kangale L."/>
        </authorList>
    </citation>
    <scope>NUCLEOTIDE SEQUENCE [LARGE SCALE GENOMIC DNA]</scope>
    <source>
        <strain evidence="1 2">Marseille-Q4544</strain>
    </source>
</reference>
<proteinExistence type="predicted"/>
<evidence type="ECO:0000313" key="1">
    <source>
        <dbReference type="EMBL" id="MBF8179158.1"/>
    </source>
</evidence>
<evidence type="ECO:0008006" key="3">
    <source>
        <dbReference type="Google" id="ProtNLM"/>
    </source>
</evidence>
<keyword evidence="2" id="KW-1185">Reference proteome</keyword>
<dbReference type="EMBL" id="JADOEL010000015">
    <property type="protein sequence ID" value="MBF8179158.1"/>
    <property type="molecule type" value="Genomic_DNA"/>
</dbReference>
<evidence type="ECO:0000313" key="2">
    <source>
        <dbReference type="Proteomes" id="UP000657372"/>
    </source>
</evidence>
<protein>
    <recommendedName>
        <fullName evidence="3">Cobalt transporter subunit CbtB</fullName>
    </recommendedName>
</protein>